<evidence type="ECO:0000256" key="1">
    <source>
        <dbReference type="ARBA" id="ARBA00007782"/>
    </source>
</evidence>
<evidence type="ECO:0000256" key="2">
    <source>
        <dbReference type="ARBA" id="ARBA00022618"/>
    </source>
</evidence>
<dbReference type="GO" id="GO:0051301">
    <property type="term" value="P:cell division"/>
    <property type="evidence" value="ECO:0007669"/>
    <property type="project" value="UniProtKB-UniRule"/>
</dbReference>
<keyword evidence="3 4" id="KW-0131">Cell cycle</keyword>
<evidence type="ECO:0000256" key="4">
    <source>
        <dbReference type="RuleBase" id="RU311113"/>
    </source>
</evidence>
<dbReference type="Proteomes" id="UP000187209">
    <property type="component" value="Unassembled WGS sequence"/>
</dbReference>
<comment type="function">
    <text evidence="4">Binds to the catalytic subunit of the cyclin dependent kinases and is essential for their biological function.</text>
</comment>
<dbReference type="AlphaFoldDB" id="A0A1R2CW72"/>
<proteinExistence type="inferred from homology"/>
<dbReference type="Gene3D" id="3.30.170.10">
    <property type="entry name" value="Cyclin-dependent kinase, regulatory subunit"/>
    <property type="match status" value="1"/>
</dbReference>
<dbReference type="Pfam" id="PF01111">
    <property type="entry name" value="CKS"/>
    <property type="match status" value="1"/>
</dbReference>
<keyword evidence="2 4" id="KW-0132">Cell division</keyword>
<dbReference type="InterPro" id="IPR000789">
    <property type="entry name" value="Cyclin-dep_kinase_reg-sub"/>
</dbReference>
<dbReference type="PRINTS" id="PR00296">
    <property type="entry name" value="CYCLINKINASE"/>
</dbReference>
<sequence>MSRENIEYSEKYFDDEYEYRQVILPREWGNIVKEKGLLTEDEWRKLGISQSKGWAHYATHPPEPHILLFRRPLGTDPRTGEVDNALKDAIRREADIKRRALMSKT</sequence>
<evidence type="ECO:0000313" key="6">
    <source>
        <dbReference type="Proteomes" id="UP000187209"/>
    </source>
</evidence>
<gene>
    <name evidence="5" type="ORF">SteCoe_3810</name>
</gene>
<reference evidence="5 6" key="1">
    <citation type="submission" date="2016-11" db="EMBL/GenBank/DDBJ databases">
        <title>The macronuclear genome of Stentor coeruleus: a giant cell with tiny introns.</title>
        <authorList>
            <person name="Slabodnick M."/>
            <person name="Ruby J.G."/>
            <person name="Reiff S.B."/>
            <person name="Swart E.C."/>
            <person name="Gosai S."/>
            <person name="Prabakaran S."/>
            <person name="Witkowska E."/>
            <person name="Larue G.E."/>
            <person name="Fisher S."/>
            <person name="Freeman R.M."/>
            <person name="Gunawardena J."/>
            <person name="Chu W."/>
            <person name="Stover N.A."/>
            <person name="Gregory B.D."/>
            <person name="Nowacki M."/>
            <person name="Derisi J."/>
            <person name="Roy S.W."/>
            <person name="Marshall W.F."/>
            <person name="Sood P."/>
        </authorList>
    </citation>
    <scope>NUCLEOTIDE SEQUENCE [LARGE SCALE GENOMIC DNA]</scope>
    <source>
        <strain evidence="5">WM001</strain>
    </source>
</reference>
<comment type="similarity">
    <text evidence="1 4">Belongs to the CKS family.</text>
</comment>
<evidence type="ECO:0000256" key="3">
    <source>
        <dbReference type="ARBA" id="ARBA00023306"/>
    </source>
</evidence>
<dbReference type="SUPFAM" id="SSF55637">
    <property type="entry name" value="Cell cycle regulatory proteins"/>
    <property type="match status" value="1"/>
</dbReference>
<dbReference type="PANTHER" id="PTHR23415">
    <property type="entry name" value="CYCLIN-DEPENDENT KINASES REGULATORY SUBUNIT/60S RIBOSOME SUBUNIT BIOGENESIS PROTEIN NIP7"/>
    <property type="match status" value="1"/>
</dbReference>
<dbReference type="SMART" id="SM01084">
    <property type="entry name" value="CKS"/>
    <property type="match status" value="1"/>
</dbReference>
<keyword evidence="6" id="KW-1185">Reference proteome</keyword>
<dbReference type="OrthoDB" id="440676at2759"/>
<dbReference type="InterPro" id="IPR036858">
    <property type="entry name" value="Cyclin-dep_kinase_reg-sub_sf"/>
</dbReference>
<protein>
    <recommendedName>
        <fullName evidence="4">Cyclin-dependent kinases regulatory subunit</fullName>
    </recommendedName>
</protein>
<accession>A0A1R2CW72</accession>
<dbReference type="EMBL" id="MPUH01000046">
    <property type="protein sequence ID" value="OMJ93233.1"/>
    <property type="molecule type" value="Genomic_DNA"/>
</dbReference>
<comment type="caution">
    <text evidence="5">The sequence shown here is derived from an EMBL/GenBank/DDBJ whole genome shotgun (WGS) entry which is preliminary data.</text>
</comment>
<dbReference type="PROSITE" id="PS00945">
    <property type="entry name" value="CKS_2"/>
    <property type="match status" value="1"/>
</dbReference>
<name>A0A1R2CW72_9CILI</name>
<evidence type="ECO:0000313" key="5">
    <source>
        <dbReference type="EMBL" id="OMJ93233.1"/>
    </source>
</evidence>
<dbReference type="GO" id="GO:0016538">
    <property type="term" value="F:cyclin-dependent protein serine/threonine kinase regulator activity"/>
    <property type="evidence" value="ECO:0007669"/>
    <property type="project" value="InterPro"/>
</dbReference>
<organism evidence="5 6">
    <name type="scientific">Stentor coeruleus</name>
    <dbReference type="NCBI Taxonomy" id="5963"/>
    <lineage>
        <taxon>Eukaryota</taxon>
        <taxon>Sar</taxon>
        <taxon>Alveolata</taxon>
        <taxon>Ciliophora</taxon>
        <taxon>Postciliodesmatophora</taxon>
        <taxon>Heterotrichea</taxon>
        <taxon>Heterotrichida</taxon>
        <taxon>Stentoridae</taxon>
        <taxon>Stentor</taxon>
    </lineage>
</organism>
<dbReference type="FunFam" id="3.30.170.10:FF:000001">
    <property type="entry name" value="Cyclin-dependent kinases regulatory subunit"/>
    <property type="match status" value="1"/>
</dbReference>